<name>A0A1W1V1K4_9PAST</name>
<protein>
    <recommendedName>
        <fullName evidence="1">DSBA-like thioredoxin domain-containing protein</fullName>
    </recommendedName>
</protein>
<accession>A0A1W1V1K4</accession>
<dbReference type="SUPFAM" id="SSF52833">
    <property type="entry name" value="Thioredoxin-like"/>
    <property type="match status" value="1"/>
</dbReference>
<feature type="domain" description="DSBA-like thioredoxin" evidence="1">
    <location>
        <begin position="10"/>
        <end position="205"/>
    </location>
</feature>
<evidence type="ECO:0000259" key="1">
    <source>
        <dbReference type="Pfam" id="PF01323"/>
    </source>
</evidence>
<gene>
    <name evidence="2" type="ORF">SAMN05660772_02679</name>
</gene>
<evidence type="ECO:0000313" key="3">
    <source>
        <dbReference type="Proteomes" id="UP000192408"/>
    </source>
</evidence>
<evidence type="ECO:0000313" key="2">
    <source>
        <dbReference type="EMBL" id="SMB87193.1"/>
    </source>
</evidence>
<reference evidence="3" key="1">
    <citation type="submission" date="2017-04" db="EMBL/GenBank/DDBJ databases">
        <authorList>
            <person name="Varghese N."/>
            <person name="Submissions S."/>
        </authorList>
    </citation>
    <scope>NUCLEOTIDE SEQUENCE [LARGE SCALE GENOMIC DNA]</scope>
    <source>
        <strain evidence="3">DSM 23072</strain>
    </source>
</reference>
<keyword evidence="3" id="KW-1185">Reference proteome</keyword>
<dbReference type="CDD" id="cd03025">
    <property type="entry name" value="DsbA_FrnE_like"/>
    <property type="match status" value="1"/>
</dbReference>
<dbReference type="PANTHER" id="PTHR13887">
    <property type="entry name" value="GLUTATHIONE S-TRANSFERASE KAPPA"/>
    <property type="match status" value="1"/>
</dbReference>
<dbReference type="InterPro" id="IPR036249">
    <property type="entry name" value="Thioredoxin-like_sf"/>
</dbReference>
<dbReference type="Gene3D" id="3.40.30.10">
    <property type="entry name" value="Glutaredoxin"/>
    <property type="match status" value="1"/>
</dbReference>
<dbReference type="Pfam" id="PF01323">
    <property type="entry name" value="DSBA"/>
    <property type="match status" value="1"/>
</dbReference>
<dbReference type="GO" id="GO:0016491">
    <property type="term" value="F:oxidoreductase activity"/>
    <property type="evidence" value="ECO:0007669"/>
    <property type="project" value="InterPro"/>
</dbReference>
<dbReference type="STRING" id="1122938.SAMN05660772_02679"/>
<proteinExistence type="predicted"/>
<dbReference type="InterPro" id="IPR001853">
    <property type="entry name" value="DSBA-like_thioredoxin_dom"/>
</dbReference>
<organism evidence="2 3">
    <name type="scientific">Pasteurella testudinis DSM 23072</name>
    <dbReference type="NCBI Taxonomy" id="1122938"/>
    <lineage>
        <taxon>Bacteria</taxon>
        <taxon>Pseudomonadati</taxon>
        <taxon>Pseudomonadota</taxon>
        <taxon>Gammaproteobacteria</taxon>
        <taxon>Pasteurellales</taxon>
        <taxon>Pasteurellaceae</taxon>
        <taxon>Pasteurella</taxon>
    </lineage>
</organism>
<sequence>MAAVKLTYLFDPLCGWCYGASPAVSEIAKHKEIELQLLPTGLFSGGERSMNAEFSQYAWSNDQRIQTLTGQLFSDIYYQNVLQAFGTPFNSFAMVQALTAVQPEQRLTALSAMQQARYVAGRNVTDLAVLAEILRENGFGDAAEKLFSENNKQSAVEWIQTGQQLAAKLGIQGVPALLLHTENGEVKVLPNGWLYQDIDKLAEKINAVM</sequence>
<dbReference type="EMBL" id="FWWV01000030">
    <property type="protein sequence ID" value="SMB87193.1"/>
    <property type="molecule type" value="Genomic_DNA"/>
</dbReference>
<dbReference type="RefSeq" id="WP_084257472.1">
    <property type="nucleotide sequence ID" value="NZ_FWWV01000030.1"/>
</dbReference>
<dbReference type="PANTHER" id="PTHR13887:SF51">
    <property type="entry name" value="DSBA FAMILY PROTEIN"/>
    <property type="match status" value="1"/>
</dbReference>
<dbReference type="Proteomes" id="UP000192408">
    <property type="component" value="Unassembled WGS sequence"/>
</dbReference>
<dbReference type="AlphaFoldDB" id="A0A1W1V1K4"/>